<proteinExistence type="predicted"/>
<comment type="caution">
    <text evidence="1">The sequence shown here is derived from an EMBL/GenBank/DDBJ whole genome shotgun (WGS) entry which is preliminary data.</text>
</comment>
<dbReference type="AlphaFoldDB" id="A0A0F8X7R1"/>
<organism evidence="1">
    <name type="scientific">marine sediment metagenome</name>
    <dbReference type="NCBI Taxonomy" id="412755"/>
    <lineage>
        <taxon>unclassified sequences</taxon>
        <taxon>metagenomes</taxon>
        <taxon>ecological metagenomes</taxon>
    </lineage>
</organism>
<dbReference type="EMBL" id="LAZR01064720">
    <property type="protein sequence ID" value="KKK56980.1"/>
    <property type="molecule type" value="Genomic_DNA"/>
</dbReference>
<reference evidence="1" key="1">
    <citation type="journal article" date="2015" name="Nature">
        <title>Complex archaea that bridge the gap between prokaryotes and eukaryotes.</title>
        <authorList>
            <person name="Spang A."/>
            <person name="Saw J.H."/>
            <person name="Jorgensen S.L."/>
            <person name="Zaremba-Niedzwiedzka K."/>
            <person name="Martijn J."/>
            <person name="Lind A.E."/>
            <person name="van Eijk R."/>
            <person name="Schleper C."/>
            <person name="Guy L."/>
            <person name="Ettema T.J."/>
        </authorList>
    </citation>
    <scope>NUCLEOTIDE SEQUENCE</scope>
</reference>
<gene>
    <name evidence="1" type="ORF">LCGC14_3059080</name>
</gene>
<feature type="non-terminal residue" evidence="1">
    <location>
        <position position="1"/>
    </location>
</feature>
<evidence type="ECO:0000313" key="1">
    <source>
        <dbReference type="EMBL" id="KKK56980.1"/>
    </source>
</evidence>
<name>A0A0F8X7R1_9ZZZZ</name>
<accession>A0A0F8X7R1</accession>
<sequence>TGISSFTVTINYVDGSSEIYDNNGESYPIQDAVILQLPQSCLLGSSGALKP</sequence>
<protein>
    <submittedName>
        <fullName evidence="1">Uncharacterized protein</fullName>
    </submittedName>
</protein>